<organism evidence="1">
    <name type="scientific">Neobacillus citreus</name>
    <dbReference type="NCBI Taxonomy" id="2833578"/>
    <lineage>
        <taxon>Bacteria</taxon>
        <taxon>Bacillati</taxon>
        <taxon>Bacillota</taxon>
        <taxon>Bacilli</taxon>
        <taxon>Bacillales</taxon>
        <taxon>Bacillaceae</taxon>
        <taxon>Neobacillus</taxon>
    </lineage>
</organism>
<dbReference type="EMBL" id="JAGYPE010000006">
    <property type="protein sequence ID" value="MBS4185973.1"/>
    <property type="molecule type" value="Genomic_DNA"/>
</dbReference>
<comment type="caution">
    <text evidence="1">The sequence shown here is derived from an EMBL/GenBank/DDBJ whole genome shotgun (WGS) entry which is preliminary data.</text>
</comment>
<proteinExistence type="predicted"/>
<gene>
    <name evidence="2" type="ORF">KHB02_007335</name>
    <name evidence="1" type="ORF">KHB02_31770</name>
</gene>
<dbReference type="AlphaFoldDB" id="A0A942T6I5"/>
<keyword evidence="3" id="KW-1185">Reference proteome</keyword>
<sequence>MGNRRGINVEIWDHPIFKKMSVEERTFYLYLLTNRHATGIGIYHIVRKLIAFELGVSIDSSQALLDRFSLEYELIRYNRETREVAIKDWGKFVQLNGGKRVMLSELKEVGDHSLIPFVSESIAKPKIRSLYDSFCTQEQGIT</sequence>
<evidence type="ECO:0000313" key="2">
    <source>
        <dbReference type="EMBL" id="MCH6265339.1"/>
    </source>
</evidence>
<name>A0A942T6I5_9BACI</name>
<evidence type="ECO:0000313" key="1">
    <source>
        <dbReference type="EMBL" id="MBS4185973.1"/>
    </source>
</evidence>
<reference evidence="1" key="1">
    <citation type="submission" date="2021-05" db="EMBL/GenBank/DDBJ databases">
        <title>Novel Bacillus species.</title>
        <authorList>
            <person name="Liu G."/>
        </authorList>
    </citation>
    <scope>NUCLEOTIDE SEQUENCE</scope>
    <source>
        <strain evidence="1 3">FJAT-50051</strain>
    </source>
</reference>
<evidence type="ECO:0000313" key="3">
    <source>
        <dbReference type="Proteomes" id="UP000677265"/>
    </source>
</evidence>
<protein>
    <submittedName>
        <fullName evidence="1">Uncharacterized protein</fullName>
    </submittedName>
</protein>
<dbReference type="RefSeq" id="WP_213145775.1">
    <property type="nucleotide sequence ID" value="NZ_JAGYPE020000009.1"/>
</dbReference>
<dbReference type="Proteomes" id="UP000677265">
    <property type="component" value="Unassembled WGS sequence"/>
</dbReference>
<accession>A0A942T6I5</accession>
<dbReference type="EMBL" id="JAGYPE020000009">
    <property type="protein sequence ID" value="MCH6265339.1"/>
    <property type="molecule type" value="Genomic_DNA"/>
</dbReference>